<dbReference type="GO" id="GO:0008806">
    <property type="term" value="F:carboxymethylenebutenolidase activity"/>
    <property type="evidence" value="ECO:0007669"/>
    <property type="project" value="UniProtKB-EC"/>
</dbReference>
<dbReference type="EC" id="3.1.1.45" evidence="2"/>
<accession>A0A375IRD6</accession>
<evidence type="ECO:0000259" key="1">
    <source>
        <dbReference type="Pfam" id="PF01738"/>
    </source>
</evidence>
<dbReference type="InterPro" id="IPR002925">
    <property type="entry name" value="Dienelactn_hydro"/>
</dbReference>
<reference evidence="2 3" key="1">
    <citation type="submission" date="2018-01" db="EMBL/GenBank/DDBJ databases">
        <authorList>
            <person name="Gaut B.S."/>
            <person name="Morton B.R."/>
            <person name="Clegg M.T."/>
            <person name="Duvall M.R."/>
        </authorList>
    </citation>
    <scope>NUCLEOTIDE SEQUENCE [LARGE SCALE GENOMIC DNA]</scope>
    <source>
        <strain evidence="2">Cupriavidus taiwanensis LMG 19425</strain>
        <plasmid evidence="3">Plasmid ii</plasmid>
    </source>
</reference>
<evidence type="ECO:0000313" key="2">
    <source>
        <dbReference type="EMBL" id="SPK76179.1"/>
    </source>
</evidence>
<dbReference type="InterPro" id="IPR029058">
    <property type="entry name" value="AB_hydrolase_fold"/>
</dbReference>
<name>A0A375IRD6_9BURK</name>
<keyword evidence="2" id="KW-0614">Plasmid</keyword>
<gene>
    <name evidence="2" type="primary">clcD</name>
    <name evidence="2" type="ORF">CT19425_MP70339</name>
</gene>
<dbReference type="AlphaFoldDB" id="A0A375IRD6"/>
<dbReference type="SUPFAM" id="SSF53474">
    <property type="entry name" value="alpha/beta-Hydrolases"/>
    <property type="match status" value="1"/>
</dbReference>
<organism evidence="2 3">
    <name type="scientific">Cupriavidus taiwanensis</name>
    <dbReference type="NCBI Taxonomy" id="164546"/>
    <lineage>
        <taxon>Bacteria</taxon>
        <taxon>Pseudomonadati</taxon>
        <taxon>Pseudomonadota</taxon>
        <taxon>Betaproteobacteria</taxon>
        <taxon>Burkholderiales</taxon>
        <taxon>Burkholderiaceae</taxon>
        <taxon>Cupriavidus</taxon>
    </lineage>
</organism>
<dbReference type="EMBL" id="LT991977">
    <property type="protein sequence ID" value="SPK76179.1"/>
    <property type="molecule type" value="Genomic_DNA"/>
</dbReference>
<feature type="domain" description="Dienelactone hydrolase" evidence="1">
    <location>
        <begin position="41"/>
        <end position="254"/>
    </location>
</feature>
<sequence length="258" mass="27382">MAHWRAEMAATARQAFSGEPFAMTAIPDSQWIRVDTAAGSFDAYLSLPPAGVQPGAPGIVLLQEIFGVNEHIRAVADQYAADGYAVLAPDVFWRQAPRVQLGYEGDDMARAMALRKAVDVDATLDDIAATVQVLRQHTGAGKVAAVGYCFGGLLSYLSAARGLVDAAVPFYGGGIQNQLQEAANIRVPVQFHYGALDAHIPPDAVQAVRDAMAGKPATEIHVYPQADHGFNCWARGSYHQPSAALAHGRALVFLSGSL</sequence>
<dbReference type="Gene3D" id="3.40.50.1820">
    <property type="entry name" value="alpha/beta hydrolase"/>
    <property type="match status" value="1"/>
</dbReference>
<dbReference type="InterPro" id="IPR051049">
    <property type="entry name" value="Dienelactone_hydrolase-like"/>
</dbReference>
<dbReference type="Proteomes" id="UP000255505">
    <property type="component" value="Plasmid II"/>
</dbReference>
<dbReference type="PANTHER" id="PTHR46623:SF6">
    <property type="entry name" value="ALPHA_BETA-HYDROLASES SUPERFAMILY PROTEIN"/>
    <property type="match status" value="1"/>
</dbReference>
<protein>
    <submittedName>
        <fullName evidence="2">Carboxymethylenebutenolidase</fullName>
        <ecNumber evidence="2">3.1.1.45</ecNumber>
    </submittedName>
</protein>
<geneLocation type="plasmid" evidence="2">
    <name>II</name>
</geneLocation>
<evidence type="ECO:0000313" key="3">
    <source>
        <dbReference type="Proteomes" id="UP000255505"/>
    </source>
</evidence>
<dbReference type="PANTHER" id="PTHR46623">
    <property type="entry name" value="CARBOXYMETHYLENEBUTENOLIDASE-RELATED"/>
    <property type="match status" value="1"/>
</dbReference>
<proteinExistence type="predicted"/>
<dbReference type="Pfam" id="PF01738">
    <property type="entry name" value="DLH"/>
    <property type="match status" value="1"/>
</dbReference>
<keyword evidence="2" id="KW-0378">Hydrolase</keyword>